<evidence type="ECO:0000256" key="4">
    <source>
        <dbReference type="ARBA" id="ARBA00022679"/>
    </source>
</evidence>
<comment type="subunit">
    <text evidence="10">Monomer.</text>
</comment>
<comment type="caution">
    <text evidence="14">The sequence shown here is derived from an EMBL/GenBank/DDBJ whole genome shotgun (WGS) entry which is preliminary data.</text>
</comment>
<dbReference type="InterPro" id="IPR018022">
    <property type="entry name" value="IPT"/>
</dbReference>
<dbReference type="EMBL" id="AVBF01000012">
    <property type="protein sequence ID" value="KGP73507.1"/>
    <property type="molecule type" value="Genomic_DNA"/>
</dbReference>
<dbReference type="PANTHER" id="PTHR11088:SF60">
    <property type="entry name" value="TRNA DIMETHYLALLYLTRANSFERASE"/>
    <property type="match status" value="1"/>
</dbReference>
<dbReference type="GO" id="GO:0006400">
    <property type="term" value="P:tRNA modification"/>
    <property type="evidence" value="ECO:0007669"/>
    <property type="project" value="TreeGrafter"/>
</dbReference>
<dbReference type="STRING" id="1385514.N782_04620"/>
<dbReference type="SUPFAM" id="SSF52540">
    <property type="entry name" value="P-loop containing nucleoside triphosphate hydrolases"/>
    <property type="match status" value="2"/>
</dbReference>
<dbReference type="InterPro" id="IPR027417">
    <property type="entry name" value="P-loop_NTPase"/>
</dbReference>
<keyword evidence="7 10" id="KW-0067">ATP-binding</keyword>
<dbReference type="InterPro" id="IPR039657">
    <property type="entry name" value="Dimethylallyltransferase"/>
</dbReference>
<evidence type="ECO:0000256" key="3">
    <source>
        <dbReference type="ARBA" id="ARBA00005842"/>
    </source>
</evidence>
<dbReference type="eggNOG" id="COG0324">
    <property type="taxonomic scope" value="Bacteria"/>
</dbReference>
<dbReference type="AlphaFoldDB" id="A0A0A2TCF4"/>
<feature type="site" description="Interaction with substrate tRNA" evidence="10">
    <location>
        <position position="119"/>
    </location>
</feature>
<evidence type="ECO:0000256" key="8">
    <source>
        <dbReference type="ARBA" id="ARBA00022842"/>
    </source>
</evidence>
<evidence type="ECO:0000256" key="11">
    <source>
        <dbReference type="RuleBase" id="RU003783"/>
    </source>
</evidence>
<keyword evidence="5 10" id="KW-0819">tRNA processing</keyword>
<reference evidence="14 15" key="1">
    <citation type="journal article" date="2015" name="Stand. Genomic Sci.">
        <title>High quality draft genome sequence of the moderately halophilic bacterium Pontibacillus yanchengensis Y32(T) and comparison among Pontibacillus genomes.</title>
        <authorList>
            <person name="Huang J."/>
            <person name="Qiao Z.X."/>
            <person name="Tang J.W."/>
            <person name="Wang G."/>
        </authorList>
    </citation>
    <scope>NUCLEOTIDE SEQUENCE [LARGE SCALE GENOMIC DNA]</scope>
    <source>
        <strain evidence="14 15">Y32</strain>
    </source>
</reference>
<sequence>MKQPVVAVVGPTGVGKTKLSVEIAKRFNGEIISGDSMQIYKGMDIGTAKVTEEEKQGIPHYMVDIKDPSETFSVAEFQQLVQGYIDEIAAKGKLPVIVGGTGLYIQSVLYDFQFSEQQRDQQFVSMLERQIEEEGIAPLYDKLKKVDPVQADKVHPNNKRRVIRALEVYEKSGLTMTEYQQQQKQESPYDPILIGLNMDREELYTRINRRVDNMIHEGLVNEVNSLYSKGLESAQSLQAIGYKEFLPYIYGDIPLSEAIENLKLHSRRYAKRQLTYFRNKLDVNWYIISEENVNKKFEEILDELAGKLP</sequence>
<dbReference type="Proteomes" id="UP000030147">
    <property type="component" value="Unassembled WGS sequence"/>
</dbReference>
<name>A0A0A2TCF4_9BACI</name>
<gene>
    <name evidence="10" type="primary">miaA</name>
    <name evidence="14" type="ORF">N782_04620</name>
</gene>
<dbReference type="Gene3D" id="3.40.50.300">
    <property type="entry name" value="P-loop containing nucleotide triphosphate hydrolases"/>
    <property type="match status" value="1"/>
</dbReference>
<evidence type="ECO:0000256" key="1">
    <source>
        <dbReference type="ARBA" id="ARBA00001946"/>
    </source>
</evidence>
<dbReference type="EC" id="2.5.1.75" evidence="10"/>
<evidence type="ECO:0000256" key="7">
    <source>
        <dbReference type="ARBA" id="ARBA00022840"/>
    </source>
</evidence>
<evidence type="ECO:0000313" key="14">
    <source>
        <dbReference type="EMBL" id="KGP73507.1"/>
    </source>
</evidence>
<dbReference type="OrthoDB" id="9776390at2"/>
<organism evidence="14 15">
    <name type="scientific">Pontibacillus yanchengensis Y32</name>
    <dbReference type="NCBI Taxonomy" id="1385514"/>
    <lineage>
        <taxon>Bacteria</taxon>
        <taxon>Bacillati</taxon>
        <taxon>Bacillota</taxon>
        <taxon>Bacilli</taxon>
        <taxon>Bacillales</taxon>
        <taxon>Bacillaceae</taxon>
        <taxon>Pontibacillus</taxon>
    </lineage>
</organism>
<evidence type="ECO:0000256" key="12">
    <source>
        <dbReference type="RuleBase" id="RU003784"/>
    </source>
</evidence>
<accession>A0A0A2TCF4</accession>
<dbReference type="Pfam" id="PF01715">
    <property type="entry name" value="IPPT"/>
    <property type="match status" value="1"/>
</dbReference>
<feature type="binding site" evidence="10">
    <location>
        <begin position="10"/>
        <end position="17"/>
    </location>
    <ligand>
        <name>ATP</name>
        <dbReference type="ChEBI" id="CHEBI:30616"/>
    </ligand>
</feature>
<feature type="binding site" evidence="10">
    <location>
        <begin position="12"/>
        <end position="17"/>
    </location>
    <ligand>
        <name>substrate</name>
    </ligand>
</feature>
<keyword evidence="4 10" id="KW-0808">Transferase</keyword>
<dbReference type="Gene3D" id="1.10.20.140">
    <property type="match status" value="1"/>
</dbReference>
<dbReference type="GO" id="GO:0052381">
    <property type="term" value="F:tRNA dimethylallyltransferase activity"/>
    <property type="evidence" value="ECO:0007669"/>
    <property type="project" value="UniProtKB-UniRule"/>
</dbReference>
<protein>
    <recommendedName>
        <fullName evidence="10">tRNA dimethylallyltransferase</fullName>
        <ecNumber evidence="10">2.5.1.75</ecNumber>
    </recommendedName>
    <alternativeName>
        <fullName evidence="10">Dimethylallyl diphosphate:tRNA dimethylallyltransferase</fullName>
        <shortName evidence="10">DMAPP:tRNA dimethylallyltransferase</shortName>
        <shortName evidence="10">DMATase</shortName>
    </alternativeName>
    <alternativeName>
        <fullName evidence="10">Isopentenyl-diphosphate:tRNA isopentenyltransferase</fullName>
        <shortName evidence="10">IPP transferase</shortName>
        <shortName evidence="10">IPPT</shortName>
        <shortName evidence="10">IPTase</shortName>
    </alternativeName>
</protein>
<evidence type="ECO:0000256" key="2">
    <source>
        <dbReference type="ARBA" id="ARBA00003213"/>
    </source>
</evidence>
<comment type="cofactor">
    <cofactor evidence="1 10">
        <name>Mg(2+)</name>
        <dbReference type="ChEBI" id="CHEBI:18420"/>
    </cofactor>
</comment>
<feature type="site" description="Interaction with substrate tRNA" evidence="10">
    <location>
        <position position="101"/>
    </location>
</feature>
<dbReference type="RefSeq" id="WP_036817521.1">
    <property type="nucleotide sequence ID" value="NZ_AVBF01000012.1"/>
</dbReference>
<dbReference type="GO" id="GO:0005524">
    <property type="term" value="F:ATP binding"/>
    <property type="evidence" value="ECO:0007669"/>
    <property type="project" value="UniProtKB-UniRule"/>
</dbReference>
<dbReference type="PANTHER" id="PTHR11088">
    <property type="entry name" value="TRNA DIMETHYLALLYLTRANSFERASE"/>
    <property type="match status" value="1"/>
</dbReference>
<evidence type="ECO:0000313" key="15">
    <source>
        <dbReference type="Proteomes" id="UP000030147"/>
    </source>
</evidence>
<feature type="region of interest" description="Interaction with substrate tRNA" evidence="10">
    <location>
        <begin position="35"/>
        <end position="38"/>
    </location>
</feature>
<evidence type="ECO:0000256" key="6">
    <source>
        <dbReference type="ARBA" id="ARBA00022741"/>
    </source>
</evidence>
<keyword evidence="8 10" id="KW-0460">Magnesium</keyword>
<keyword evidence="6 10" id="KW-0547">Nucleotide-binding</keyword>
<dbReference type="HAMAP" id="MF_00185">
    <property type="entry name" value="IPP_trans"/>
    <property type="match status" value="1"/>
</dbReference>
<keyword evidence="15" id="KW-1185">Reference proteome</keyword>
<comment type="similarity">
    <text evidence="3 10 13">Belongs to the IPP transferase family.</text>
</comment>
<evidence type="ECO:0000256" key="5">
    <source>
        <dbReference type="ARBA" id="ARBA00022694"/>
    </source>
</evidence>
<comment type="caution">
    <text evidence="10">Lacks conserved residue(s) required for the propagation of feature annotation.</text>
</comment>
<dbReference type="NCBIfam" id="TIGR00174">
    <property type="entry name" value="miaA"/>
    <property type="match status" value="1"/>
</dbReference>
<evidence type="ECO:0000256" key="13">
    <source>
        <dbReference type="RuleBase" id="RU003785"/>
    </source>
</evidence>
<comment type="catalytic activity">
    <reaction evidence="9 10 11">
        <text>adenosine(37) in tRNA + dimethylallyl diphosphate = N(6)-dimethylallyladenosine(37) in tRNA + diphosphate</text>
        <dbReference type="Rhea" id="RHEA:26482"/>
        <dbReference type="Rhea" id="RHEA-COMP:10162"/>
        <dbReference type="Rhea" id="RHEA-COMP:10375"/>
        <dbReference type="ChEBI" id="CHEBI:33019"/>
        <dbReference type="ChEBI" id="CHEBI:57623"/>
        <dbReference type="ChEBI" id="CHEBI:74411"/>
        <dbReference type="ChEBI" id="CHEBI:74415"/>
        <dbReference type="EC" id="2.5.1.75"/>
    </reaction>
</comment>
<evidence type="ECO:0000256" key="10">
    <source>
        <dbReference type="HAMAP-Rule" id="MF_00185"/>
    </source>
</evidence>
<dbReference type="FunFam" id="1.10.20.140:FF:000001">
    <property type="entry name" value="tRNA dimethylallyltransferase"/>
    <property type="match status" value="1"/>
</dbReference>
<proteinExistence type="inferred from homology"/>
<comment type="function">
    <text evidence="2 10 12">Catalyzes the transfer of a dimethylallyl group onto the adenine at position 37 in tRNAs that read codons beginning with uridine, leading to the formation of N6-(dimethylallyl)adenosine (i(6)A).</text>
</comment>
<evidence type="ECO:0000256" key="9">
    <source>
        <dbReference type="ARBA" id="ARBA00049563"/>
    </source>
</evidence>